<sequence length="150" mass="16949">MPPSLTHFFLQPPDERETRSDAMHVLASEPVDPIFTFAHKRLRRSAPQNKAQTCFRGVVVKPASQERLYLSYPIAPASAVRKIHGAVALRRLTRLCVPRGIWGCSIGRWWSSSVERRSLGFGGAFSLSLWIRLSIYSSIQSFLCLTQSYL</sequence>
<dbReference type="Proteomes" id="UP000492821">
    <property type="component" value="Unassembled WGS sequence"/>
</dbReference>
<protein>
    <submittedName>
        <fullName evidence="2">Uncharacterized protein</fullName>
    </submittedName>
</protein>
<keyword evidence="1" id="KW-1185">Reference proteome</keyword>
<name>A0A7E4VU25_PANRE</name>
<dbReference type="AlphaFoldDB" id="A0A7E4VU25"/>
<evidence type="ECO:0000313" key="2">
    <source>
        <dbReference type="WBParaSite" id="Pan_g3169.t1"/>
    </source>
</evidence>
<organism evidence="1 2">
    <name type="scientific">Panagrellus redivivus</name>
    <name type="common">Microworm</name>
    <dbReference type="NCBI Taxonomy" id="6233"/>
    <lineage>
        <taxon>Eukaryota</taxon>
        <taxon>Metazoa</taxon>
        <taxon>Ecdysozoa</taxon>
        <taxon>Nematoda</taxon>
        <taxon>Chromadorea</taxon>
        <taxon>Rhabditida</taxon>
        <taxon>Tylenchina</taxon>
        <taxon>Panagrolaimomorpha</taxon>
        <taxon>Panagrolaimoidea</taxon>
        <taxon>Panagrolaimidae</taxon>
        <taxon>Panagrellus</taxon>
    </lineage>
</organism>
<reference evidence="2" key="2">
    <citation type="submission" date="2020-10" db="UniProtKB">
        <authorList>
            <consortium name="WormBaseParasite"/>
        </authorList>
    </citation>
    <scope>IDENTIFICATION</scope>
</reference>
<accession>A0A7E4VU25</accession>
<reference evidence="1" key="1">
    <citation type="journal article" date="2013" name="Genetics">
        <title>The draft genome and transcriptome of Panagrellus redivivus are shaped by the harsh demands of a free-living lifestyle.</title>
        <authorList>
            <person name="Srinivasan J."/>
            <person name="Dillman A.R."/>
            <person name="Macchietto M.G."/>
            <person name="Heikkinen L."/>
            <person name="Lakso M."/>
            <person name="Fracchia K.M."/>
            <person name="Antoshechkin I."/>
            <person name="Mortazavi A."/>
            <person name="Wong G."/>
            <person name="Sternberg P.W."/>
        </authorList>
    </citation>
    <scope>NUCLEOTIDE SEQUENCE [LARGE SCALE GENOMIC DNA]</scope>
    <source>
        <strain evidence="1">MT8872</strain>
    </source>
</reference>
<proteinExistence type="predicted"/>
<dbReference type="WBParaSite" id="Pan_g3169.t1">
    <property type="protein sequence ID" value="Pan_g3169.t1"/>
    <property type="gene ID" value="Pan_g3169"/>
</dbReference>
<evidence type="ECO:0000313" key="1">
    <source>
        <dbReference type="Proteomes" id="UP000492821"/>
    </source>
</evidence>